<comment type="caution">
    <text evidence="2">The sequence shown here is derived from an EMBL/GenBank/DDBJ whole genome shotgun (WGS) entry which is preliminary data.</text>
</comment>
<feature type="signal peptide" evidence="1">
    <location>
        <begin position="1"/>
        <end position="19"/>
    </location>
</feature>
<sequence>MLQQFLIYVLLTFLSLVLADSTKDFLVQTTISPNVDQILQGSWTASIAVPSVQTIEADIQTAFNQIDPVTLIGPTTSALIIRIKTVSSKAAPSGEKAASGGSFATTGNTATALPISGTETSSTETSSGPLSQDYASAIRLSSVQTSTSSTAAGNKMSTTAPPAVMGMGPDSYMATQYSKAYANVTYTPPAYNPVSVSPDECVLWDYTREGNRTLAADKFFGVGGYNGTMFALIGDSCFDEVDSIASGTNCMSSLLNPASTSFSPAAKSYIR</sequence>
<feature type="chain" id="PRO_5046387033" evidence="1">
    <location>
        <begin position="20"/>
        <end position="271"/>
    </location>
</feature>
<gene>
    <name evidence="2" type="ORF">ABVK25_004116</name>
</gene>
<protein>
    <submittedName>
        <fullName evidence="2">Uncharacterized protein</fullName>
    </submittedName>
</protein>
<evidence type="ECO:0000313" key="2">
    <source>
        <dbReference type="EMBL" id="KAL2055872.1"/>
    </source>
</evidence>
<keyword evidence="1" id="KW-0732">Signal</keyword>
<reference evidence="2 3" key="1">
    <citation type="submission" date="2024-09" db="EMBL/GenBank/DDBJ databases">
        <title>Rethinking Asexuality: The Enigmatic Case of Functional Sexual Genes in Lepraria (Stereocaulaceae).</title>
        <authorList>
            <person name="Doellman M."/>
            <person name="Sun Y."/>
            <person name="Barcenas-Pena A."/>
            <person name="Lumbsch H.T."/>
            <person name="Grewe F."/>
        </authorList>
    </citation>
    <scope>NUCLEOTIDE SEQUENCE [LARGE SCALE GENOMIC DNA]</scope>
    <source>
        <strain evidence="2 3">Grewe 0041</strain>
    </source>
</reference>
<proteinExistence type="predicted"/>
<organism evidence="2 3">
    <name type="scientific">Lepraria finkii</name>
    <dbReference type="NCBI Taxonomy" id="1340010"/>
    <lineage>
        <taxon>Eukaryota</taxon>
        <taxon>Fungi</taxon>
        <taxon>Dikarya</taxon>
        <taxon>Ascomycota</taxon>
        <taxon>Pezizomycotina</taxon>
        <taxon>Lecanoromycetes</taxon>
        <taxon>OSLEUM clade</taxon>
        <taxon>Lecanoromycetidae</taxon>
        <taxon>Lecanorales</taxon>
        <taxon>Lecanorineae</taxon>
        <taxon>Stereocaulaceae</taxon>
        <taxon>Lepraria</taxon>
    </lineage>
</organism>
<dbReference type="Proteomes" id="UP001590951">
    <property type="component" value="Unassembled WGS sequence"/>
</dbReference>
<accession>A0ABR4BDE7</accession>
<name>A0ABR4BDE7_9LECA</name>
<keyword evidence="3" id="KW-1185">Reference proteome</keyword>
<evidence type="ECO:0000256" key="1">
    <source>
        <dbReference type="SAM" id="SignalP"/>
    </source>
</evidence>
<evidence type="ECO:0000313" key="3">
    <source>
        <dbReference type="Proteomes" id="UP001590951"/>
    </source>
</evidence>
<dbReference type="EMBL" id="JBHFEH010000010">
    <property type="protein sequence ID" value="KAL2055872.1"/>
    <property type="molecule type" value="Genomic_DNA"/>
</dbReference>